<evidence type="ECO:0000313" key="3">
    <source>
        <dbReference type="Proteomes" id="UP000245124"/>
    </source>
</evidence>
<name>A0A2R5FSG0_NOSCO</name>
<dbReference type="InterPro" id="IPR028910">
    <property type="entry name" value="Tox-PL-2_dom"/>
</dbReference>
<protein>
    <recommendedName>
        <fullName evidence="1">Tox-PL-2 domain-containing protein</fullName>
    </recommendedName>
</protein>
<dbReference type="RefSeq" id="WP_109011554.1">
    <property type="nucleotide sequence ID" value="NZ_BDUD01000001.1"/>
</dbReference>
<accession>A0A2R5FSG0</accession>
<dbReference type="Proteomes" id="UP000245124">
    <property type="component" value="Unassembled WGS sequence"/>
</dbReference>
<comment type="caution">
    <text evidence="2">The sequence shown here is derived from an EMBL/GenBank/DDBJ whole genome shotgun (WGS) entry which is preliminary data.</text>
</comment>
<dbReference type="AlphaFoldDB" id="A0A2R5FSG0"/>
<dbReference type="OrthoDB" id="464795at2"/>
<keyword evidence="3" id="KW-1185">Reference proteome</keyword>
<dbReference type="EMBL" id="BDUD01000001">
    <property type="protein sequence ID" value="GBG21702.1"/>
    <property type="molecule type" value="Genomic_DNA"/>
</dbReference>
<gene>
    <name evidence="2" type="ORF">NIES4072_53900</name>
</gene>
<reference evidence="2 3" key="1">
    <citation type="submission" date="2017-06" db="EMBL/GenBank/DDBJ databases">
        <title>Genome sequencing of cyanobaciteial culture collection at National Institute for Environmental Studies (NIES).</title>
        <authorList>
            <person name="Hirose Y."/>
            <person name="Shimura Y."/>
            <person name="Fujisawa T."/>
            <person name="Nakamura Y."/>
            <person name="Kawachi M."/>
        </authorList>
    </citation>
    <scope>NUCLEOTIDE SEQUENCE [LARGE SCALE GENOMIC DNA]</scope>
    <source>
        <strain evidence="2 3">NIES-4072</strain>
    </source>
</reference>
<organism evidence="2 3">
    <name type="scientific">Nostoc commune NIES-4072</name>
    <dbReference type="NCBI Taxonomy" id="2005467"/>
    <lineage>
        <taxon>Bacteria</taxon>
        <taxon>Bacillati</taxon>
        <taxon>Cyanobacteriota</taxon>
        <taxon>Cyanophyceae</taxon>
        <taxon>Nostocales</taxon>
        <taxon>Nostocaceae</taxon>
        <taxon>Nostoc</taxon>
    </lineage>
</organism>
<feature type="domain" description="Tox-PL-2" evidence="1">
    <location>
        <begin position="9"/>
        <end position="103"/>
    </location>
</feature>
<evidence type="ECO:0000313" key="2">
    <source>
        <dbReference type="EMBL" id="GBG21702.1"/>
    </source>
</evidence>
<proteinExistence type="predicted"/>
<dbReference type="Pfam" id="PF15643">
    <property type="entry name" value="Tox-PL-2"/>
    <property type="match status" value="1"/>
</dbReference>
<evidence type="ECO:0000259" key="1">
    <source>
        <dbReference type="Pfam" id="PF15643"/>
    </source>
</evidence>
<sequence length="117" mass="13568">MSQLSQQEVYQAIGRIIVNFPLLECDKCAKAVMQWLAKNSIEGKIIQLRTKRRNEVFITSDRWNPNESITENGTHYGVEVLGLVFDNLSAEGMTREHWLRNFHCPSEQFIVEELESL</sequence>